<sequence length="277" mass="29772">MNAGKASTTTPPPPPPSTKAPKAKKTATPLPSKSYTAIAAAGTTPPQDGWTKVNKTKKARPSPLFKPDYTKVQRELIVELSCPIPTGVTDYAIITAANTALASREVRFCLARRTTRGNILLLTRPNIAASSAEAFISPVSTALSALGCQISINHTNSRWTQFLLHGVPTTATPQEITAEIREVYPTLPPMSQTPRWLTNATTRQEKTMSTMVISFPITTALENFSLRSMTLQNHTCRLGVYLSISPSTQCSMCQAYGHHTTKCSAPPLAVPPAPATT</sequence>
<evidence type="ECO:0000256" key="1">
    <source>
        <dbReference type="SAM" id="MobiDB-lite"/>
    </source>
</evidence>
<dbReference type="Proteomes" id="UP001447188">
    <property type="component" value="Unassembled WGS sequence"/>
</dbReference>
<proteinExistence type="predicted"/>
<evidence type="ECO:0000313" key="2">
    <source>
        <dbReference type="EMBL" id="KAL0630804.1"/>
    </source>
</evidence>
<dbReference type="EMBL" id="JBBBZM010000376">
    <property type="protein sequence ID" value="KAL0630804.1"/>
    <property type="molecule type" value="Genomic_DNA"/>
</dbReference>
<organism evidence="2 3">
    <name type="scientific">Discina gigas</name>
    <dbReference type="NCBI Taxonomy" id="1032678"/>
    <lineage>
        <taxon>Eukaryota</taxon>
        <taxon>Fungi</taxon>
        <taxon>Dikarya</taxon>
        <taxon>Ascomycota</taxon>
        <taxon>Pezizomycotina</taxon>
        <taxon>Pezizomycetes</taxon>
        <taxon>Pezizales</taxon>
        <taxon>Discinaceae</taxon>
        <taxon>Discina</taxon>
    </lineage>
</organism>
<keyword evidence="3" id="KW-1185">Reference proteome</keyword>
<protein>
    <recommendedName>
        <fullName evidence="4">Gag-like protein</fullName>
    </recommendedName>
</protein>
<evidence type="ECO:0008006" key="4">
    <source>
        <dbReference type="Google" id="ProtNLM"/>
    </source>
</evidence>
<evidence type="ECO:0000313" key="3">
    <source>
        <dbReference type="Proteomes" id="UP001447188"/>
    </source>
</evidence>
<feature type="region of interest" description="Disordered" evidence="1">
    <location>
        <begin position="1"/>
        <end position="65"/>
    </location>
</feature>
<gene>
    <name evidence="2" type="ORF">Q9L58_010343</name>
</gene>
<name>A0ABR3G4F2_9PEZI</name>
<comment type="caution">
    <text evidence="2">The sequence shown here is derived from an EMBL/GenBank/DDBJ whole genome shotgun (WGS) entry which is preliminary data.</text>
</comment>
<reference evidence="2 3" key="1">
    <citation type="submission" date="2024-02" db="EMBL/GenBank/DDBJ databases">
        <title>Discinaceae phylogenomics.</title>
        <authorList>
            <person name="Dirks A.C."/>
            <person name="James T.Y."/>
        </authorList>
    </citation>
    <scope>NUCLEOTIDE SEQUENCE [LARGE SCALE GENOMIC DNA]</scope>
    <source>
        <strain evidence="2 3">ACD0624</strain>
    </source>
</reference>
<accession>A0ABR3G4F2</accession>